<dbReference type="SMART" id="SM00304">
    <property type="entry name" value="HAMP"/>
    <property type="match status" value="1"/>
</dbReference>
<evidence type="ECO:0000313" key="7">
    <source>
        <dbReference type="EMBL" id="SPF38840.1"/>
    </source>
</evidence>
<feature type="transmembrane region" description="Helical" evidence="4">
    <location>
        <begin position="59"/>
        <end position="81"/>
    </location>
</feature>
<dbReference type="AlphaFoldDB" id="A0A2U3KH33"/>
<dbReference type="GO" id="GO:0006935">
    <property type="term" value="P:chemotaxis"/>
    <property type="evidence" value="ECO:0007669"/>
    <property type="project" value="InterPro"/>
</dbReference>
<dbReference type="SUPFAM" id="SSF58104">
    <property type="entry name" value="Methyl-accepting chemotaxis protein (MCP) signaling domain"/>
    <property type="match status" value="1"/>
</dbReference>
<evidence type="ECO:0000256" key="4">
    <source>
        <dbReference type="SAM" id="Phobius"/>
    </source>
</evidence>
<dbReference type="Pfam" id="PF00672">
    <property type="entry name" value="HAMP"/>
    <property type="match status" value="1"/>
</dbReference>
<dbReference type="PANTHER" id="PTHR32089:SF112">
    <property type="entry name" value="LYSOZYME-LIKE PROTEIN-RELATED"/>
    <property type="match status" value="1"/>
</dbReference>
<evidence type="ECO:0000256" key="3">
    <source>
        <dbReference type="PROSITE-ProRule" id="PRU00284"/>
    </source>
</evidence>
<feature type="domain" description="Methyl-accepting transducer" evidence="5">
    <location>
        <begin position="332"/>
        <end position="568"/>
    </location>
</feature>
<evidence type="ECO:0000259" key="5">
    <source>
        <dbReference type="PROSITE" id="PS50111"/>
    </source>
</evidence>
<dbReference type="Proteomes" id="UP000238916">
    <property type="component" value="Unassembled WGS sequence"/>
</dbReference>
<evidence type="ECO:0000256" key="1">
    <source>
        <dbReference type="ARBA" id="ARBA00023224"/>
    </source>
</evidence>
<keyword evidence="4" id="KW-0812">Transmembrane</keyword>
<feature type="transmembrane region" description="Helical" evidence="4">
    <location>
        <begin position="241"/>
        <end position="263"/>
    </location>
</feature>
<name>A0A2U3KH33_9FIRM</name>
<dbReference type="GO" id="GO:0016020">
    <property type="term" value="C:membrane"/>
    <property type="evidence" value="ECO:0007669"/>
    <property type="project" value="InterPro"/>
</dbReference>
<reference evidence="8" key="1">
    <citation type="submission" date="2018-02" db="EMBL/GenBank/DDBJ databases">
        <authorList>
            <person name="Hausmann B."/>
        </authorList>
    </citation>
    <scope>NUCLEOTIDE SEQUENCE [LARGE SCALE GENOMIC DNA]</scope>
    <source>
        <strain evidence="8">Peat soil MAG SbF1</strain>
    </source>
</reference>
<protein>
    <submittedName>
        <fullName evidence="7">Methyl-accepting chemotaxis protein</fullName>
    </submittedName>
</protein>
<evidence type="ECO:0000313" key="8">
    <source>
        <dbReference type="Proteomes" id="UP000238916"/>
    </source>
</evidence>
<dbReference type="EMBL" id="OMOF01000111">
    <property type="protein sequence ID" value="SPF38840.1"/>
    <property type="molecule type" value="Genomic_DNA"/>
</dbReference>
<dbReference type="Gene3D" id="6.10.340.10">
    <property type="match status" value="1"/>
</dbReference>
<dbReference type="Pfam" id="PF12729">
    <property type="entry name" value="4HB_MCP_1"/>
    <property type="match status" value="1"/>
</dbReference>
<dbReference type="InterPro" id="IPR004089">
    <property type="entry name" value="MCPsignal_dom"/>
</dbReference>
<keyword evidence="4" id="KW-1133">Transmembrane helix</keyword>
<feature type="domain" description="HAMP" evidence="6">
    <location>
        <begin position="260"/>
        <end position="313"/>
    </location>
</feature>
<dbReference type="InterPro" id="IPR024478">
    <property type="entry name" value="HlyB_4HB_MCP"/>
</dbReference>
<dbReference type="InterPro" id="IPR003660">
    <property type="entry name" value="HAMP_dom"/>
</dbReference>
<dbReference type="Gene3D" id="1.10.287.950">
    <property type="entry name" value="Methyl-accepting chemotaxis protein"/>
    <property type="match status" value="1"/>
</dbReference>
<dbReference type="CDD" id="cd06225">
    <property type="entry name" value="HAMP"/>
    <property type="match status" value="1"/>
</dbReference>
<accession>A0A2U3KH33</accession>
<proteinExistence type="inferred from homology"/>
<sequence>MLSFNNKVAQFRYLIKSKVLENSFKRLRNLKSKLEYFTKSKVLAHSLNQFRNLRMAFKINVLVLIMAIMMGGIGYTGYVYYHKQNSDFNKMYASSLSAVKFLNEARADTGVTEALSMELIIAPIDEMRKQEILKNLKNADNIIDGSLNNYASLSHSSAEAAKLSNLKEALTSYRNERQKAFDISAQGLKQDAYSYYSNNALTYNDTIHIVLSNLIDYNENLVEKTIIQNNQDFLQAGRIQLILPIVAVLLSLFFGLLMARLLARPIQVMLKSVQDVERGNLVIDKHMVHSTDETGKLATAFDSMRNTLRNLVGEVSRSSQSVTGYAEALQTITSENSKSSEQIVATMAAAASDAEKQVHTINEVSVAIQQISASTQQIAATSTLVADLTEKTAKTTQYGQQAIDKVIIQMSIIGERTAQIQNTVDDLTLSNDQISDIIKFISGIAAQTNLLALNAAIEAARAGEHGRSFTVVAAEVRKLAEQSQAASQQISALINRNHENIISAVSAMNAASNDVQEGIKVVEIAGQAFATNFEHIEEVSSQVRGISSSIQQVAIGNQQIVNSIYNISSLGQVTAVRVQSVTDTMGEQATSLSHMAMASQDLSATAQVLLTAIQEFRVS</sequence>
<dbReference type="CDD" id="cd11386">
    <property type="entry name" value="MCP_signal"/>
    <property type="match status" value="1"/>
</dbReference>
<gene>
    <name evidence="7" type="ORF">SBF1_1990002</name>
</gene>
<dbReference type="PANTHER" id="PTHR32089">
    <property type="entry name" value="METHYL-ACCEPTING CHEMOTAXIS PROTEIN MCPB"/>
    <property type="match status" value="1"/>
</dbReference>
<dbReference type="GO" id="GO:0004888">
    <property type="term" value="F:transmembrane signaling receptor activity"/>
    <property type="evidence" value="ECO:0007669"/>
    <property type="project" value="InterPro"/>
</dbReference>
<dbReference type="GO" id="GO:0007165">
    <property type="term" value="P:signal transduction"/>
    <property type="evidence" value="ECO:0007669"/>
    <property type="project" value="UniProtKB-KW"/>
</dbReference>
<keyword evidence="4" id="KW-0472">Membrane</keyword>
<evidence type="ECO:0000256" key="2">
    <source>
        <dbReference type="ARBA" id="ARBA00029447"/>
    </source>
</evidence>
<dbReference type="PROSITE" id="PS50111">
    <property type="entry name" value="CHEMOTAXIS_TRANSDUC_2"/>
    <property type="match status" value="1"/>
</dbReference>
<keyword evidence="1 3" id="KW-0807">Transducer</keyword>
<dbReference type="Pfam" id="PF00015">
    <property type="entry name" value="MCPsignal"/>
    <property type="match status" value="1"/>
</dbReference>
<evidence type="ECO:0000259" key="6">
    <source>
        <dbReference type="PROSITE" id="PS50885"/>
    </source>
</evidence>
<organism evidence="7 8">
    <name type="scientific">Candidatus Desulfosporosinus infrequens</name>
    <dbReference type="NCBI Taxonomy" id="2043169"/>
    <lineage>
        <taxon>Bacteria</taxon>
        <taxon>Bacillati</taxon>
        <taxon>Bacillota</taxon>
        <taxon>Clostridia</taxon>
        <taxon>Eubacteriales</taxon>
        <taxon>Desulfitobacteriaceae</taxon>
        <taxon>Desulfosporosinus</taxon>
    </lineage>
</organism>
<dbReference type="PRINTS" id="PR00260">
    <property type="entry name" value="CHEMTRNSDUCR"/>
</dbReference>
<dbReference type="InterPro" id="IPR004090">
    <property type="entry name" value="Chemotax_Me-accpt_rcpt"/>
</dbReference>
<comment type="similarity">
    <text evidence="2">Belongs to the methyl-accepting chemotaxis (MCP) protein family.</text>
</comment>
<dbReference type="PROSITE" id="PS50885">
    <property type="entry name" value="HAMP"/>
    <property type="match status" value="1"/>
</dbReference>
<dbReference type="SMART" id="SM00283">
    <property type="entry name" value="MA"/>
    <property type="match status" value="1"/>
</dbReference>